<dbReference type="PANTHER" id="PTHR42747">
    <property type="entry name" value="NITRONATE MONOOXYGENASE-RELATED"/>
    <property type="match status" value="1"/>
</dbReference>
<name>A0A2M9ZZ58_9LEPT</name>
<dbReference type="CDD" id="cd04730">
    <property type="entry name" value="NPD_like"/>
    <property type="match status" value="1"/>
</dbReference>
<evidence type="ECO:0000256" key="3">
    <source>
        <dbReference type="ARBA" id="ARBA00022575"/>
    </source>
</evidence>
<comment type="similarity">
    <text evidence="2">Belongs to the nitronate monooxygenase family. NMO class I subfamily.</text>
</comment>
<evidence type="ECO:0000256" key="9">
    <source>
        <dbReference type="ARBA" id="ARBA00031155"/>
    </source>
</evidence>
<evidence type="ECO:0000256" key="7">
    <source>
        <dbReference type="ARBA" id="ARBA00023002"/>
    </source>
</evidence>
<dbReference type="OrthoDB" id="9778912at2"/>
<proteinExistence type="inferred from homology"/>
<keyword evidence="7" id="KW-0560">Oxidoreductase</keyword>
<evidence type="ECO:0000256" key="5">
    <source>
        <dbReference type="ARBA" id="ARBA00022643"/>
    </source>
</evidence>
<organism evidence="12 13">
    <name type="scientific">Leptospira neocaledonica</name>
    <dbReference type="NCBI Taxonomy" id="2023192"/>
    <lineage>
        <taxon>Bacteria</taxon>
        <taxon>Pseudomonadati</taxon>
        <taxon>Spirochaetota</taxon>
        <taxon>Spirochaetia</taxon>
        <taxon>Leptospirales</taxon>
        <taxon>Leptospiraceae</taxon>
        <taxon>Leptospira</taxon>
    </lineage>
</organism>
<evidence type="ECO:0000256" key="6">
    <source>
        <dbReference type="ARBA" id="ARBA00022741"/>
    </source>
</evidence>
<dbReference type="PANTHER" id="PTHR42747:SF3">
    <property type="entry name" value="NITRONATE MONOOXYGENASE-RELATED"/>
    <property type="match status" value="1"/>
</dbReference>
<comment type="catalytic activity">
    <reaction evidence="10">
        <text>3 propionate 3-nitronate + 3 O2 + H2O = 3 3-oxopropanoate + 2 nitrate + nitrite + H2O2 + 3 H(+)</text>
        <dbReference type="Rhea" id="RHEA:57332"/>
        <dbReference type="ChEBI" id="CHEBI:15377"/>
        <dbReference type="ChEBI" id="CHEBI:15378"/>
        <dbReference type="ChEBI" id="CHEBI:15379"/>
        <dbReference type="ChEBI" id="CHEBI:16240"/>
        <dbReference type="ChEBI" id="CHEBI:16301"/>
        <dbReference type="ChEBI" id="CHEBI:17632"/>
        <dbReference type="ChEBI" id="CHEBI:33190"/>
        <dbReference type="ChEBI" id="CHEBI:136067"/>
    </reaction>
</comment>
<sequence>MLALENPILKALGLKGPLILSPLAGGPSTPELISAVSNAGGLGSLGLAYEAPEQIVQIIQKTRSLTSKPIAVNLFVPAKTPELSADQINLAIEATKKYREELGVPTPKIDPPYALDFDLQFEAMLSQKPEVFSFTFGLLSSDYIQECRKNRIITCGTATTLEEGLQAQESGIDWLVAQGIEAGGHRGIFSSTEEDPGIGLFPLVRSLVHNLKIPVIAAGGIMDGAGIVAVLALGASAAQLGTAFLLCEEAGTSKPYREALVSKNRKTKTTRVFSGRIARGLENRFMKEMETRQILPFPAQNAFTRDIRKRSAELGKSDFLSLWSGQGIELIREMKAGELVAVLFEELKTATYRVS</sequence>
<dbReference type="AlphaFoldDB" id="A0A2M9ZZ58"/>
<dbReference type="InterPro" id="IPR004136">
    <property type="entry name" value="NMO"/>
</dbReference>
<evidence type="ECO:0000256" key="11">
    <source>
        <dbReference type="ARBA" id="ARBA00067136"/>
    </source>
</evidence>
<dbReference type="Gene3D" id="3.20.20.70">
    <property type="entry name" value="Aldolase class I"/>
    <property type="match status" value="1"/>
</dbReference>
<evidence type="ECO:0000256" key="1">
    <source>
        <dbReference type="ARBA" id="ARBA00001917"/>
    </source>
</evidence>
<dbReference type="Pfam" id="PF03060">
    <property type="entry name" value="NMO"/>
    <property type="match status" value="1"/>
</dbReference>
<dbReference type="EMBL" id="NPEA01000005">
    <property type="protein sequence ID" value="PJZ77340.1"/>
    <property type="molecule type" value="Genomic_DNA"/>
</dbReference>
<evidence type="ECO:0000256" key="4">
    <source>
        <dbReference type="ARBA" id="ARBA00022630"/>
    </source>
</evidence>
<keyword evidence="4" id="KW-0285">Flavoprotein</keyword>
<comment type="cofactor">
    <cofactor evidence="1">
        <name>FMN</name>
        <dbReference type="ChEBI" id="CHEBI:58210"/>
    </cofactor>
</comment>
<dbReference type="GO" id="GO:0009636">
    <property type="term" value="P:response to toxic substance"/>
    <property type="evidence" value="ECO:0007669"/>
    <property type="project" value="UniProtKB-KW"/>
</dbReference>
<dbReference type="FunFam" id="3.20.20.70:FF:000154">
    <property type="entry name" value="Probable nitronate monooxygenase"/>
    <property type="match status" value="1"/>
</dbReference>
<dbReference type="GO" id="GO:0018580">
    <property type="term" value="F:nitronate monooxygenase activity"/>
    <property type="evidence" value="ECO:0007669"/>
    <property type="project" value="InterPro"/>
</dbReference>
<evidence type="ECO:0000313" key="12">
    <source>
        <dbReference type="EMBL" id="PJZ77340.1"/>
    </source>
</evidence>
<evidence type="ECO:0000256" key="8">
    <source>
        <dbReference type="ARBA" id="ARBA00023033"/>
    </source>
</evidence>
<keyword evidence="3" id="KW-0216">Detoxification</keyword>
<dbReference type="InterPro" id="IPR013785">
    <property type="entry name" value="Aldolase_TIM"/>
</dbReference>
<evidence type="ECO:0000313" key="13">
    <source>
        <dbReference type="Proteomes" id="UP000231843"/>
    </source>
</evidence>
<keyword evidence="8" id="KW-0503">Monooxygenase</keyword>
<comment type="caution">
    <text evidence="12">The sequence shown here is derived from an EMBL/GenBank/DDBJ whole genome shotgun (WGS) entry which is preliminary data.</text>
</comment>
<dbReference type="SUPFAM" id="SSF51412">
    <property type="entry name" value="Inosine monophosphate dehydrogenase (IMPDH)"/>
    <property type="match status" value="1"/>
</dbReference>
<reference evidence="12 13" key="1">
    <citation type="submission" date="2017-07" db="EMBL/GenBank/DDBJ databases">
        <title>Leptospira spp. isolated from tropical soils.</title>
        <authorList>
            <person name="Thibeaux R."/>
            <person name="Iraola G."/>
            <person name="Ferres I."/>
            <person name="Bierque E."/>
            <person name="Girault D."/>
            <person name="Soupe-Gilbert M.-E."/>
            <person name="Picardeau M."/>
            <person name="Goarant C."/>
        </authorList>
    </citation>
    <scope>NUCLEOTIDE SEQUENCE [LARGE SCALE GENOMIC DNA]</scope>
    <source>
        <strain evidence="12 13">ES4-C-A1</strain>
    </source>
</reference>
<gene>
    <name evidence="12" type="ORF">CH365_11150</name>
</gene>
<dbReference type="GO" id="GO:0000166">
    <property type="term" value="F:nucleotide binding"/>
    <property type="evidence" value="ECO:0007669"/>
    <property type="project" value="UniProtKB-KW"/>
</dbReference>
<keyword evidence="13" id="KW-1185">Reference proteome</keyword>
<protein>
    <recommendedName>
        <fullName evidence="11">Nitronate monooxygenase</fullName>
    </recommendedName>
    <alternativeName>
        <fullName evidence="9">Propionate 3-nitronate monooxygenase</fullName>
    </alternativeName>
</protein>
<accession>A0A2M9ZZ58</accession>
<evidence type="ECO:0000256" key="2">
    <source>
        <dbReference type="ARBA" id="ARBA00009881"/>
    </source>
</evidence>
<keyword evidence="5" id="KW-0288">FMN</keyword>
<evidence type="ECO:0000256" key="10">
    <source>
        <dbReference type="ARBA" id="ARBA00049401"/>
    </source>
</evidence>
<keyword evidence="6" id="KW-0547">Nucleotide-binding</keyword>
<dbReference type="Proteomes" id="UP000231843">
    <property type="component" value="Unassembled WGS sequence"/>
</dbReference>